<evidence type="ECO:0000256" key="2">
    <source>
        <dbReference type="ARBA" id="ARBA00022505"/>
    </source>
</evidence>
<evidence type="ECO:0000313" key="7">
    <source>
        <dbReference type="EMBL" id="PND33369.1"/>
    </source>
</evidence>
<dbReference type="InterPro" id="IPR000572">
    <property type="entry name" value="OxRdtase_Mopterin-bd_dom"/>
</dbReference>
<evidence type="ECO:0000256" key="1">
    <source>
        <dbReference type="ARBA" id="ARBA00001924"/>
    </source>
</evidence>
<dbReference type="InterPro" id="IPR005066">
    <property type="entry name" value="MoCF_OxRdtse_dimer"/>
</dbReference>
<evidence type="ECO:0000259" key="6">
    <source>
        <dbReference type="Pfam" id="PF03404"/>
    </source>
</evidence>
<gene>
    <name evidence="7" type="ORF">C1I89_12830</name>
</gene>
<dbReference type="FunFam" id="3.90.420.10:FF:000007">
    <property type="entry name" value="Sulfite:cytochrome c oxidoreductase subunit A"/>
    <property type="match status" value="1"/>
</dbReference>
<evidence type="ECO:0000256" key="4">
    <source>
        <dbReference type="ARBA" id="ARBA00023002"/>
    </source>
</evidence>
<organism evidence="7 8">
    <name type="scientific">Achromobacter pulmonis</name>
    <dbReference type="NCBI Taxonomy" id="1389932"/>
    <lineage>
        <taxon>Bacteria</taxon>
        <taxon>Pseudomonadati</taxon>
        <taxon>Pseudomonadota</taxon>
        <taxon>Betaproteobacteria</taxon>
        <taxon>Burkholderiales</taxon>
        <taxon>Alcaligenaceae</taxon>
        <taxon>Achromobacter</taxon>
    </lineage>
</organism>
<comment type="caution">
    <text evidence="7">The sequence shown here is derived from an EMBL/GenBank/DDBJ whole genome shotgun (WGS) entry which is preliminary data.</text>
</comment>
<keyword evidence="4" id="KW-0560">Oxidoreductase</keyword>
<dbReference type="PROSITE" id="PS51318">
    <property type="entry name" value="TAT"/>
    <property type="match status" value="1"/>
</dbReference>
<keyword evidence="2" id="KW-0500">Molybdenum</keyword>
<evidence type="ECO:0000256" key="3">
    <source>
        <dbReference type="ARBA" id="ARBA00022723"/>
    </source>
</evidence>
<dbReference type="InterPro" id="IPR014756">
    <property type="entry name" value="Ig_E-set"/>
</dbReference>
<dbReference type="Pfam" id="PF03404">
    <property type="entry name" value="Mo-co_dimer"/>
    <property type="match status" value="1"/>
</dbReference>
<dbReference type="InterPro" id="IPR006311">
    <property type="entry name" value="TAT_signal"/>
</dbReference>
<dbReference type="GO" id="GO:0030151">
    <property type="term" value="F:molybdenum ion binding"/>
    <property type="evidence" value="ECO:0007669"/>
    <property type="project" value="InterPro"/>
</dbReference>
<dbReference type="InterPro" id="IPR008335">
    <property type="entry name" value="Mopterin_OxRdtase_euk"/>
</dbReference>
<proteinExistence type="predicted"/>
<dbReference type="EMBL" id="POQS01000003">
    <property type="protein sequence ID" value="PND33369.1"/>
    <property type="molecule type" value="Genomic_DNA"/>
</dbReference>
<dbReference type="SUPFAM" id="SSF56524">
    <property type="entry name" value="Oxidoreductase molybdopterin-binding domain"/>
    <property type="match status" value="1"/>
</dbReference>
<dbReference type="GO" id="GO:0043546">
    <property type="term" value="F:molybdopterin cofactor binding"/>
    <property type="evidence" value="ECO:0007669"/>
    <property type="project" value="TreeGrafter"/>
</dbReference>
<dbReference type="InterPro" id="IPR036374">
    <property type="entry name" value="OxRdtase_Mopterin-bd_sf"/>
</dbReference>
<dbReference type="GO" id="GO:0008482">
    <property type="term" value="F:sulfite oxidase activity"/>
    <property type="evidence" value="ECO:0007669"/>
    <property type="project" value="TreeGrafter"/>
</dbReference>
<protein>
    <submittedName>
        <fullName evidence="7">Oxidase</fullName>
    </submittedName>
</protein>
<comment type="cofactor">
    <cofactor evidence="1">
        <name>Mo-molybdopterin</name>
        <dbReference type="ChEBI" id="CHEBI:71302"/>
    </cofactor>
</comment>
<accession>A0A2N8KIT7</accession>
<dbReference type="GO" id="GO:0006790">
    <property type="term" value="P:sulfur compound metabolic process"/>
    <property type="evidence" value="ECO:0007669"/>
    <property type="project" value="TreeGrafter"/>
</dbReference>
<evidence type="ECO:0000313" key="8">
    <source>
        <dbReference type="Proteomes" id="UP000235994"/>
    </source>
</evidence>
<dbReference type="GO" id="GO:0020037">
    <property type="term" value="F:heme binding"/>
    <property type="evidence" value="ECO:0007669"/>
    <property type="project" value="TreeGrafter"/>
</dbReference>
<dbReference type="Gene3D" id="2.60.40.650">
    <property type="match status" value="1"/>
</dbReference>
<feature type="domain" description="Oxidoreductase molybdopterin-binding" evidence="5">
    <location>
        <begin position="95"/>
        <end position="267"/>
    </location>
</feature>
<dbReference type="Pfam" id="PF00174">
    <property type="entry name" value="Oxidored_molyb"/>
    <property type="match status" value="1"/>
</dbReference>
<feature type="domain" description="Moybdenum cofactor oxidoreductase dimerisation" evidence="6">
    <location>
        <begin position="294"/>
        <end position="408"/>
    </location>
</feature>
<dbReference type="PANTHER" id="PTHR19372:SF7">
    <property type="entry name" value="SULFITE OXIDASE, MITOCHONDRIAL"/>
    <property type="match status" value="1"/>
</dbReference>
<evidence type="ECO:0000259" key="5">
    <source>
        <dbReference type="Pfam" id="PF00174"/>
    </source>
</evidence>
<dbReference type="Gene3D" id="3.90.420.10">
    <property type="entry name" value="Oxidoreductase, molybdopterin-binding domain"/>
    <property type="match status" value="1"/>
</dbReference>
<dbReference type="PANTHER" id="PTHR19372">
    <property type="entry name" value="SULFITE REDUCTASE"/>
    <property type="match status" value="1"/>
</dbReference>
<dbReference type="AlphaFoldDB" id="A0A2N8KIT7"/>
<sequence length="411" mass="45254">MSTFDPNARRRFLRQACTLGASSTLAGHTLTSLAAPATVTLPFANGERDLIAYPQKRPLIRQTSRPPQLETPFSVFDENLLTPNDAFFVRYHLGNIPTTIDLNTYRIKVSGLVDKPLELSLSDLKQNFGKPVELVAVTQCSGNSRGFFSPRVGGGQSGNGAMGNARWLGIPLKRVLEKAGIRAEARQVTFEGMDRPVLPGTPEFVKALDTAHAMDGEVMLAYSMNGADLPMLNGYPVRLVVPGYYGTYWVKHLADIKVLDKEFDGFWMQKAYRIPDNDCACTPPGKAPEKTRPIGRYNVRSFITSLSEGARVTRGKRVQVRGIAFDGGKGIREVQFSSDGGKTWRAATLGKDLGRYSFREWHADFTPEAAGDYELKVRATNMAGDTQPLEALWNPAGYMRNVVETVRVTAA</sequence>
<reference evidence="7 8" key="1">
    <citation type="submission" date="2018-01" db="EMBL/GenBank/DDBJ databases">
        <title>The draft genome of an aniline degradation strain ANB-1.</title>
        <authorList>
            <person name="Zhang L."/>
            <person name="Jiang J."/>
        </authorList>
    </citation>
    <scope>NUCLEOTIDE SEQUENCE [LARGE SCALE GENOMIC DNA]</scope>
    <source>
        <strain evidence="7 8">ANB-1</strain>
    </source>
</reference>
<keyword evidence="3" id="KW-0479">Metal-binding</keyword>
<dbReference type="Proteomes" id="UP000235994">
    <property type="component" value="Unassembled WGS sequence"/>
</dbReference>
<dbReference type="RefSeq" id="WP_102773158.1">
    <property type="nucleotide sequence ID" value="NZ_POQS01000003.1"/>
</dbReference>
<dbReference type="SUPFAM" id="SSF81296">
    <property type="entry name" value="E set domains"/>
    <property type="match status" value="1"/>
</dbReference>
<name>A0A2N8KIT7_9BURK</name>
<dbReference type="PRINTS" id="PR00407">
    <property type="entry name" value="EUMOPTERIN"/>
</dbReference>
<keyword evidence="8" id="KW-1185">Reference proteome</keyword>